<dbReference type="PRINTS" id="PR00364">
    <property type="entry name" value="DISEASERSIST"/>
</dbReference>
<evidence type="ECO:0000256" key="5">
    <source>
        <dbReference type="ARBA" id="ARBA00022821"/>
    </source>
</evidence>
<feature type="domain" description="Disease resistance protein winged helix" evidence="10">
    <location>
        <begin position="452"/>
        <end position="503"/>
    </location>
</feature>
<dbReference type="InterPro" id="IPR027417">
    <property type="entry name" value="P-loop_NTPase"/>
</dbReference>
<keyword evidence="5" id="KW-0611">Plant defense</keyword>
<dbReference type="GO" id="GO:0006952">
    <property type="term" value="P:defense response"/>
    <property type="evidence" value="ECO:0007669"/>
    <property type="project" value="UniProtKB-KW"/>
</dbReference>
<organism evidence="12">
    <name type="scientific">Oryza sativa subsp. japonica</name>
    <name type="common">Rice</name>
    <dbReference type="NCBI Taxonomy" id="39947"/>
    <lineage>
        <taxon>Eukaryota</taxon>
        <taxon>Viridiplantae</taxon>
        <taxon>Streptophyta</taxon>
        <taxon>Embryophyta</taxon>
        <taxon>Tracheophyta</taxon>
        <taxon>Spermatophyta</taxon>
        <taxon>Magnoliopsida</taxon>
        <taxon>Liliopsida</taxon>
        <taxon>Poales</taxon>
        <taxon>Poaceae</taxon>
        <taxon>BOP clade</taxon>
        <taxon>Oryzoideae</taxon>
        <taxon>Oryzeae</taxon>
        <taxon>Oryzinae</taxon>
        <taxon>Oryza</taxon>
        <taxon>Oryza sativa</taxon>
    </lineage>
</organism>
<protein>
    <submittedName>
        <fullName evidence="12">Uncharacterized protein</fullName>
    </submittedName>
</protein>
<dbReference type="Pfam" id="PF25019">
    <property type="entry name" value="LRR_R13L1-DRL21"/>
    <property type="match status" value="2"/>
</dbReference>
<gene>
    <name evidence="12" type="ORF">OsJ_22005</name>
</gene>
<dbReference type="Gene3D" id="3.40.50.300">
    <property type="entry name" value="P-loop containing nucleotide triphosphate hydrolases"/>
    <property type="match status" value="1"/>
</dbReference>
<evidence type="ECO:0000259" key="9">
    <source>
        <dbReference type="Pfam" id="PF18052"/>
    </source>
</evidence>
<evidence type="ECO:0000256" key="3">
    <source>
        <dbReference type="ARBA" id="ARBA00022737"/>
    </source>
</evidence>
<dbReference type="GO" id="GO:0043531">
    <property type="term" value="F:ADP binding"/>
    <property type="evidence" value="ECO:0007669"/>
    <property type="project" value="InterPro"/>
</dbReference>
<reference evidence="12" key="2">
    <citation type="submission" date="2008-12" db="EMBL/GenBank/DDBJ databases">
        <title>Improved gene annotation of the rice (Oryza sativa) genomes.</title>
        <authorList>
            <person name="Wang J."/>
            <person name="Li R."/>
            <person name="Fan W."/>
            <person name="Huang Q."/>
            <person name="Zhang J."/>
            <person name="Zhou Y."/>
            <person name="Hu Y."/>
            <person name="Zi S."/>
            <person name="Li J."/>
            <person name="Ni P."/>
            <person name="Zheng H."/>
            <person name="Zhang Y."/>
            <person name="Zhao M."/>
            <person name="Hao Q."/>
            <person name="McDermott J."/>
            <person name="Samudrala R."/>
            <person name="Kristiansen K."/>
            <person name="Wong G.K.-S."/>
        </authorList>
    </citation>
    <scope>NUCLEOTIDE SEQUENCE</scope>
</reference>
<dbReference type="InterPro" id="IPR002182">
    <property type="entry name" value="NB-ARC"/>
</dbReference>
<dbReference type="SUPFAM" id="SSF52058">
    <property type="entry name" value="L domain-like"/>
    <property type="match status" value="2"/>
</dbReference>
<accession>B9FPY9</accession>
<dbReference type="SUPFAM" id="SSF52047">
    <property type="entry name" value="RNI-like"/>
    <property type="match status" value="1"/>
</dbReference>
<keyword evidence="4" id="KW-0547">Nucleotide-binding</keyword>
<name>B9FPY9_ORYSJ</name>
<feature type="domain" description="R13L1/DRL21-like LRR repeat region" evidence="11">
    <location>
        <begin position="538"/>
        <end position="614"/>
    </location>
</feature>
<dbReference type="Gene3D" id="1.20.5.4130">
    <property type="match status" value="1"/>
</dbReference>
<dbReference type="PANTHER" id="PTHR36766">
    <property type="entry name" value="PLANT BROAD-SPECTRUM MILDEW RESISTANCE PROTEIN RPW8"/>
    <property type="match status" value="1"/>
</dbReference>
<dbReference type="SUPFAM" id="SSF52540">
    <property type="entry name" value="P-loop containing nucleoside triphosphate hydrolases"/>
    <property type="match status" value="1"/>
</dbReference>
<dbReference type="InterPro" id="IPR036388">
    <property type="entry name" value="WH-like_DNA-bd_sf"/>
</dbReference>
<dbReference type="Gene3D" id="3.80.10.10">
    <property type="entry name" value="Ribonuclease Inhibitor"/>
    <property type="match status" value="6"/>
</dbReference>
<keyword evidence="3" id="KW-0677">Repeat</keyword>
<keyword evidence="2" id="KW-0433">Leucine-rich repeat</keyword>
<dbReference type="Pfam" id="PF00931">
    <property type="entry name" value="NB-ARC"/>
    <property type="match status" value="1"/>
</dbReference>
<feature type="coiled-coil region" evidence="7">
    <location>
        <begin position="1101"/>
        <end position="1130"/>
    </location>
</feature>
<sequence length="1619" mass="184332">MATLPLATGVGWVVSPVIKLMFEKVQSYISTQYKWQSNLVDDLKKLETILTEILLVVGTAERRRTLDCNQQALLRQLKDAVYDAEDIMDEFDYMFLKANAQKRKLRSLGSSSISIAKRLVGHDKFRSKLGKMLKSLSTVKECAHMLVRVMGVENFSSHMLPEPLQWRISSSISIGEFVVGRQKEREELVHQLLEQSDKPESRSKGARSTSLEVITIVGNGGIGKTTLAQLIYNDKRIEDNFDMRAWVCVSHVFDKVRITKEILTTIDKSIDLTNFNFSMLQEELKNKITMKKFLLVLDDVWYDEKVGVPINADRWRELFAPLWHGAKVIKILVTTRMGIVANTLGCATPFCLSGLESKDSWELFRRCAFSTRDPNEHLELKSIGEHIVQKLNGSALAIKAVGGHLSSNFNYEEWNRVLKSGLSNEKDIMTILRLSYECLPEHLQQCFSFCGLFPKGYYFEPDMLVNMWIAHEFIQDRGRTYGSLTSTGKSYFDELLSRSFFQHFDMECYRVEANEPQEIFPEVQHLSILAERVDLLRAYSQSDKEYDVLNALTPHPCLEELNVEGYSGCTSPCWLESKWLSRLQHISIHDCTCWKLLPPLGQLPSLRELHIDGMKSLECIGTSFYGDAGFPSLKTLELTELPELADWSSIDYAFPVLHDVLISRCPKLKELPPVFPPPVKMEVLPSTIVYTQHTDHRLDTCITQKEVSLTSLSGIFHVCHQESVEIAEISFDGADMVNDGLRDLGPNLPSHQGPFICWYADLHRAFASLTEMKIVGCPNITSLLDFRYFPVLKNLIIQDCPELNELQEDGHLTTLTEVLIEHCNKLVSLRSLRNLSFLSKLEIRNCLKLVALPEMFDFFSLRVMIIHKCPEIVSLPEDGLPLTLKFLYLNGCHPLLEEQFEWQHGVEWEKYAMLPSCLFAGESIGYGQVFNKSWFCSKLSLTHGILAKLKGVRVLDVSGCCMKRLPDAVYNLIHLRFLAIQRTCYTLPKTISRLHHLRALFVQYHSCYSSGKFSSHCSSHKLLNLSWGQVNIAGGCFSLPESINRLSNLVHVDIEKSYALMLTGMHQLPCVEGSGEFHVGKKGQSIVGLKDLNELRGELAIRLLENVKTKEEAAKANLELKKHIRKLELEWGSGDHDGHTSNGCDVLNVLKPHPNLVELTISGYPGATSPTWLNSGWLSSLQLICLRDCKKWEVLPPLGDLPLLKALEVRRMDELKILDQEFLGRKGFPSLERLLLERLPKLEWSIVENDQLFPALRDLSFSGCPRLREYPTYVRTLRHIAILDKEQIHFKVFMDNFELTRSFCCLLSSFFYVLRVHHLEFVEKLKIYVDHLRDIPKVAFNNMKQLKELTIFGLGSSWENTYPIISTLWDEDGVTVLPTSLQRLELIKCQLRASSLSKLLNNLVCLDTLDLGPCDTVGMPSQLSLSMHQLRMLRQLNIYKCYWLMSLEGSQSLVSLKELRLENCDNLESVPDMDNMPSLQILLLRSCPQVTRLYQSGCHTALEELRIESCDGLASLEDLNELVSLRKMKVIECSALISLPDMSTFYSLKILVIGRCTQLRALPRNGLPVSLKAFFLIEGHPLLGKQFELKNGPDYNKVAALSGCMRHTNQSNITFYSLF</sequence>
<dbReference type="Pfam" id="PF18052">
    <property type="entry name" value="Rx_N"/>
    <property type="match status" value="1"/>
</dbReference>
<proteinExistence type="inferred from homology"/>
<dbReference type="PANTHER" id="PTHR36766:SF40">
    <property type="entry name" value="DISEASE RESISTANCE PROTEIN RGA3"/>
    <property type="match status" value="1"/>
</dbReference>
<dbReference type="Pfam" id="PF23559">
    <property type="entry name" value="WHD_DRP"/>
    <property type="match status" value="1"/>
</dbReference>
<evidence type="ECO:0000259" key="8">
    <source>
        <dbReference type="Pfam" id="PF00931"/>
    </source>
</evidence>
<feature type="domain" description="R13L1/DRL21-like LRR repeat region" evidence="11">
    <location>
        <begin position="1088"/>
        <end position="1212"/>
    </location>
</feature>
<feature type="domain" description="NB-ARC" evidence="8">
    <location>
        <begin position="207"/>
        <end position="372"/>
    </location>
</feature>
<keyword evidence="6" id="KW-0067">ATP-binding</keyword>
<evidence type="ECO:0000313" key="12">
    <source>
        <dbReference type="EMBL" id="EEE66031.1"/>
    </source>
</evidence>
<keyword evidence="7" id="KW-0175">Coiled coil</keyword>
<evidence type="ECO:0000256" key="1">
    <source>
        <dbReference type="ARBA" id="ARBA00008894"/>
    </source>
</evidence>
<reference evidence="12" key="1">
    <citation type="journal article" date="2005" name="PLoS Biol.">
        <title>The genomes of Oryza sativa: a history of duplications.</title>
        <authorList>
            <person name="Yu J."/>
            <person name="Wang J."/>
            <person name="Lin W."/>
            <person name="Li S."/>
            <person name="Li H."/>
            <person name="Zhou J."/>
            <person name="Ni P."/>
            <person name="Dong W."/>
            <person name="Hu S."/>
            <person name="Zeng C."/>
            <person name="Zhang J."/>
            <person name="Zhang Y."/>
            <person name="Li R."/>
            <person name="Xu Z."/>
            <person name="Li S."/>
            <person name="Li X."/>
            <person name="Zheng H."/>
            <person name="Cong L."/>
            <person name="Lin L."/>
            <person name="Yin J."/>
            <person name="Geng J."/>
            <person name="Li G."/>
            <person name="Shi J."/>
            <person name="Liu J."/>
            <person name="Lv H."/>
            <person name="Li J."/>
            <person name="Wang J."/>
            <person name="Deng Y."/>
            <person name="Ran L."/>
            <person name="Shi X."/>
            <person name="Wang X."/>
            <person name="Wu Q."/>
            <person name="Li C."/>
            <person name="Ren X."/>
            <person name="Wang J."/>
            <person name="Wang X."/>
            <person name="Li D."/>
            <person name="Liu D."/>
            <person name="Zhang X."/>
            <person name="Ji Z."/>
            <person name="Zhao W."/>
            <person name="Sun Y."/>
            <person name="Zhang Z."/>
            <person name="Bao J."/>
            <person name="Han Y."/>
            <person name="Dong L."/>
            <person name="Ji J."/>
            <person name="Chen P."/>
            <person name="Wu S."/>
            <person name="Liu J."/>
            <person name="Xiao Y."/>
            <person name="Bu D."/>
            <person name="Tan J."/>
            <person name="Yang L."/>
            <person name="Ye C."/>
            <person name="Zhang J."/>
            <person name="Xu J."/>
            <person name="Zhou Y."/>
            <person name="Yu Y."/>
            <person name="Zhang B."/>
            <person name="Zhuang S."/>
            <person name="Wei H."/>
            <person name="Liu B."/>
            <person name="Lei M."/>
            <person name="Yu H."/>
            <person name="Li Y."/>
            <person name="Xu H."/>
            <person name="Wei S."/>
            <person name="He X."/>
            <person name="Fang L."/>
            <person name="Zhang Z."/>
            <person name="Zhang Y."/>
            <person name="Huang X."/>
            <person name="Su Z."/>
            <person name="Tong W."/>
            <person name="Li J."/>
            <person name="Tong Z."/>
            <person name="Li S."/>
            <person name="Ye J."/>
            <person name="Wang L."/>
            <person name="Fang L."/>
            <person name="Lei T."/>
            <person name="Chen C."/>
            <person name="Chen H."/>
            <person name="Xu Z."/>
            <person name="Li H."/>
            <person name="Huang H."/>
            <person name="Zhang F."/>
            <person name="Xu H."/>
            <person name="Li N."/>
            <person name="Zhao C."/>
            <person name="Li S."/>
            <person name="Dong L."/>
            <person name="Huang Y."/>
            <person name="Li L."/>
            <person name="Xi Y."/>
            <person name="Qi Q."/>
            <person name="Li W."/>
            <person name="Zhang B."/>
            <person name="Hu W."/>
            <person name="Zhang Y."/>
            <person name="Tian X."/>
            <person name="Jiao Y."/>
            <person name="Liang X."/>
            <person name="Jin J."/>
            <person name="Gao L."/>
            <person name="Zheng W."/>
            <person name="Hao B."/>
            <person name="Liu S."/>
            <person name="Wang W."/>
            <person name="Yuan L."/>
            <person name="Cao M."/>
            <person name="McDermott J."/>
            <person name="Samudrala R."/>
            <person name="Wang J."/>
            <person name="Wong G.K."/>
            <person name="Yang H."/>
        </authorList>
    </citation>
    <scope>NUCLEOTIDE SEQUENCE [LARGE SCALE GENOMIC DNA]</scope>
</reference>
<dbReference type="Proteomes" id="UP000007752">
    <property type="component" value="Chromosome 6"/>
</dbReference>
<dbReference type="Gene3D" id="1.10.8.430">
    <property type="entry name" value="Helical domain of apoptotic protease-activating factors"/>
    <property type="match status" value="1"/>
</dbReference>
<dbReference type="GO" id="GO:0005524">
    <property type="term" value="F:ATP binding"/>
    <property type="evidence" value="ECO:0007669"/>
    <property type="project" value="UniProtKB-KW"/>
</dbReference>
<dbReference type="InterPro" id="IPR042197">
    <property type="entry name" value="Apaf_helical"/>
</dbReference>
<dbReference type="InterPro" id="IPR058922">
    <property type="entry name" value="WHD_DRP"/>
</dbReference>
<dbReference type="InterPro" id="IPR032675">
    <property type="entry name" value="LRR_dom_sf"/>
</dbReference>
<evidence type="ECO:0000256" key="7">
    <source>
        <dbReference type="SAM" id="Coils"/>
    </source>
</evidence>
<feature type="domain" description="Disease resistance N-terminal" evidence="9">
    <location>
        <begin position="17"/>
        <end position="105"/>
    </location>
</feature>
<dbReference type="InterPro" id="IPR041118">
    <property type="entry name" value="Rx_N"/>
</dbReference>
<dbReference type="InterPro" id="IPR056789">
    <property type="entry name" value="LRR_R13L1-DRL21"/>
</dbReference>
<dbReference type="EMBL" id="CM000143">
    <property type="protein sequence ID" value="EEE66031.1"/>
    <property type="molecule type" value="Genomic_DNA"/>
</dbReference>
<evidence type="ECO:0000256" key="6">
    <source>
        <dbReference type="ARBA" id="ARBA00022840"/>
    </source>
</evidence>
<dbReference type="Gene3D" id="1.10.10.10">
    <property type="entry name" value="Winged helix-like DNA-binding domain superfamily/Winged helix DNA-binding domain"/>
    <property type="match status" value="1"/>
</dbReference>
<evidence type="ECO:0000256" key="2">
    <source>
        <dbReference type="ARBA" id="ARBA00022614"/>
    </source>
</evidence>
<evidence type="ECO:0000259" key="11">
    <source>
        <dbReference type="Pfam" id="PF25019"/>
    </source>
</evidence>
<evidence type="ECO:0000259" key="10">
    <source>
        <dbReference type="Pfam" id="PF23559"/>
    </source>
</evidence>
<evidence type="ECO:0000256" key="4">
    <source>
        <dbReference type="ARBA" id="ARBA00022741"/>
    </source>
</evidence>
<comment type="similarity">
    <text evidence="1">Belongs to the disease resistance NB-LRR family.</text>
</comment>
<dbReference type="GO" id="GO:0051707">
    <property type="term" value="P:response to other organism"/>
    <property type="evidence" value="ECO:0007669"/>
    <property type="project" value="UniProtKB-ARBA"/>
</dbReference>